<feature type="non-terminal residue" evidence="1">
    <location>
        <position position="1"/>
    </location>
</feature>
<protein>
    <submittedName>
        <fullName evidence="1">T9SS type A sorting domain-containing protein</fullName>
    </submittedName>
</protein>
<reference evidence="1" key="1">
    <citation type="submission" date="2020-04" db="EMBL/GenBank/DDBJ databases">
        <authorList>
            <person name="Zhang T."/>
        </authorList>
    </citation>
    <scope>NUCLEOTIDE SEQUENCE</scope>
    <source>
        <strain evidence="1">HKST-UBA02</strain>
    </source>
</reference>
<dbReference type="Gene3D" id="2.60.40.4070">
    <property type="match status" value="1"/>
</dbReference>
<dbReference type="Proteomes" id="UP000739538">
    <property type="component" value="Unassembled WGS sequence"/>
</dbReference>
<proteinExistence type="predicted"/>
<dbReference type="AlphaFoldDB" id="A0A956NI10"/>
<organism evidence="1 2">
    <name type="scientific">Eiseniibacteriota bacterium</name>
    <dbReference type="NCBI Taxonomy" id="2212470"/>
    <lineage>
        <taxon>Bacteria</taxon>
        <taxon>Candidatus Eiseniibacteriota</taxon>
    </lineage>
</organism>
<sequence>ARGMDAVGPVAYVADGMDGVYLIRNDLAPSDVLDDGTDGLGDAVTSNRMLLGNSPNPFTESTQVRFRLQEASDVRLAVIDVAGRRVALRQFASMPPGMHEITLDGSGLPSGAYRYVLQAGTHVESGRMLRVR</sequence>
<evidence type="ECO:0000313" key="2">
    <source>
        <dbReference type="Proteomes" id="UP000739538"/>
    </source>
</evidence>
<dbReference type="EMBL" id="JAGQHS010000499">
    <property type="protein sequence ID" value="MCA9759790.1"/>
    <property type="molecule type" value="Genomic_DNA"/>
</dbReference>
<gene>
    <name evidence="1" type="ORF">KDA27_28595</name>
</gene>
<evidence type="ECO:0000313" key="1">
    <source>
        <dbReference type="EMBL" id="MCA9759790.1"/>
    </source>
</evidence>
<comment type="caution">
    <text evidence="1">The sequence shown here is derived from an EMBL/GenBank/DDBJ whole genome shotgun (WGS) entry which is preliminary data.</text>
</comment>
<reference evidence="1" key="2">
    <citation type="journal article" date="2021" name="Microbiome">
        <title>Successional dynamics and alternative stable states in a saline activated sludge microbial community over 9 years.</title>
        <authorList>
            <person name="Wang Y."/>
            <person name="Ye J."/>
            <person name="Ju F."/>
            <person name="Liu L."/>
            <person name="Boyd J.A."/>
            <person name="Deng Y."/>
            <person name="Parks D.H."/>
            <person name="Jiang X."/>
            <person name="Yin X."/>
            <person name="Woodcroft B.J."/>
            <person name="Tyson G.W."/>
            <person name="Hugenholtz P."/>
            <person name="Polz M.F."/>
            <person name="Zhang T."/>
        </authorList>
    </citation>
    <scope>NUCLEOTIDE SEQUENCE</scope>
    <source>
        <strain evidence="1">HKST-UBA02</strain>
    </source>
</reference>
<accession>A0A956NI10</accession>
<name>A0A956NI10_UNCEI</name>